<dbReference type="PATRIC" id="fig|36849.3.peg.3154"/>
<dbReference type="OrthoDB" id="9806473at2"/>
<dbReference type="Gene3D" id="3.10.180.10">
    <property type="entry name" value="2,3-Dihydroxybiphenyl 1,2-Dioxygenase, domain 1"/>
    <property type="match status" value="1"/>
</dbReference>
<keyword evidence="3" id="KW-1185">Reference proteome</keyword>
<dbReference type="InterPro" id="IPR028973">
    <property type="entry name" value="PhnB-like"/>
</dbReference>
<dbReference type="Proteomes" id="UP000050326">
    <property type="component" value="Unassembled WGS sequence"/>
</dbReference>
<feature type="domain" description="PhnB-like" evidence="1">
    <location>
        <begin position="133"/>
        <end position="253"/>
    </location>
</feature>
<gene>
    <name evidence="2" type="ORF">OXPF_29800</name>
</gene>
<dbReference type="SUPFAM" id="SSF54593">
    <property type="entry name" value="Glyoxalase/Bleomycin resistance protein/Dihydroxybiphenyl dioxygenase"/>
    <property type="match status" value="2"/>
</dbReference>
<proteinExistence type="predicted"/>
<evidence type="ECO:0000313" key="2">
    <source>
        <dbReference type="EMBL" id="KPU43539.1"/>
    </source>
</evidence>
<comment type="caution">
    <text evidence="2">The sequence shown here is derived from an EMBL/GenBank/DDBJ whole genome shotgun (WGS) entry which is preliminary data.</text>
</comment>
<dbReference type="GO" id="GO:0008168">
    <property type="term" value="F:methyltransferase activity"/>
    <property type="evidence" value="ECO:0007669"/>
    <property type="project" value="UniProtKB-KW"/>
</dbReference>
<dbReference type="GO" id="GO:0032259">
    <property type="term" value="P:methylation"/>
    <property type="evidence" value="ECO:0007669"/>
    <property type="project" value="UniProtKB-KW"/>
</dbReference>
<keyword evidence="2" id="KW-0830">Ubiquinone</keyword>
<feature type="domain" description="PhnB-like" evidence="1">
    <location>
        <begin position="2"/>
        <end position="122"/>
    </location>
</feature>
<dbReference type="Gene3D" id="3.30.720.100">
    <property type="match status" value="1"/>
</dbReference>
<accession>A0A0P8YV07</accession>
<keyword evidence="2" id="KW-0808">Transferase</keyword>
<dbReference type="InterPro" id="IPR029068">
    <property type="entry name" value="Glyas_Bleomycin-R_OHBP_Dase"/>
</dbReference>
<dbReference type="EMBL" id="LKET01000039">
    <property type="protein sequence ID" value="KPU43539.1"/>
    <property type="molecule type" value="Genomic_DNA"/>
</dbReference>
<dbReference type="Pfam" id="PF06983">
    <property type="entry name" value="3-dmu-9_3-mt"/>
    <property type="match status" value="2"/>
</dbReference>
<evidence type="ECO:0000259" key="1">
    <source>
        <dbReference type="Pfam" id="PF06983"/>
    </source>
</evidence>
<dbReference type="CDD" id="cd06588">
    <property type="entry name" value="PhnB_like"/>
    <property type="match status" value="2"/>
</dbReference>
<dbReference type="STRING" id="36849.OXPF_29800"/>
<sequence length="293" mass="33221">MQKIIPHLWYDKEAVEAVQLYVNLFEDSKIISIDKIPDTPSGDAQTVDFQLAGMRFSAISAGPYFTLNPSISLMVACSSQEEVDRLYDNLSVGGAELMPLGEYPFSKRYAWIQDKYGLGWQLMLVENMSQHQRIRPVLLFAGEVCGKAEEAIDYYLSVFEESSKGYVNYYQAGEPKDGRAKINYSELNIQGNQFVAMDHGFGGDFTFNEAFSLMILCANQAEIDYFWDKLSFVPEAEQCGWVKDQFGLSWQIVPYNMNEIMASGTKEEVKRITEAFLKMKKLDIAALEKARLG</sequence>
<reference evidence="2 3" key="1">
    <citation type="submission" date="2015-09" db="EMBL/GenBank/DDBJ databases">
        <title>Genome sequence of Oxobacter pfennigii DSM 3222.</title>
        <authorList>
            <person name="Poehlein A."/>
            <person name="Bengelsdorf F.R."/>
            <person name="Schiel-Bengelsdorf B."/>
            <person name="Duerre P."/>
            <person name="Daniel R."/>
        </authorList>
    </citation>
    <scope>NUCLEOTIDE SEQUENCE [LARGE SCALE GENOMIC DNA]</scope>
    <source>
        <strain evidence="2 3">DSM 3222</strain>
    </source>
</reference>
<dbReference type="RefSeq" id="WP_054875975.1">
    <property type="nucleotide sequence ID" value="NZ_LKET01000039.1"/>
</dbReference>
<protein>
    <submittedName>
        <fullName evidence="2">3-demethylubiquinone-9 3-methyltransferase</fullName>
    </submittedName>
</protein>
<organism evidence="2 3">
    <name type="scientific">Oxobacter pfennigii</name>
    <dbReference type="NCBI Taxonomy" id="36849"/>
    <lineage>
        <taxon>Bacteria</taxon>
        <taxon>Bacillati</taxon>
        <taxon>Bacillota</taxon>
        <taxon>Clostridia</taxon>
        <taxon>Eubacteriales</taxon>
        <taxon>Clostridiaceae</taxon>
        <taxon>Oxobacter</taxon>
    </lineage>
</organism>
<keyword evidence="2" id="KW-0489">Methyltransferase</keyword>
<dbReference type="PANTHER" id="PTHR33990">
    <property type="entry name" value="PROTEIN YJDN-RELATED"/>
    <property type="match status" value="1"/>
</dbReference>
<dbReference type="AlphaFoldDB" id="A0A0P8YV07"/>
<evidence type="ECO:0000313" key="3">
    <source>
        <dbReference type="Proteomes" id="UP000050326"/>
    </source>
</evidence>
<dbReference type="Gene3D" id="3.30.720.110">
    <property type="match status" value="1"/>
</dbReference>
<name>A0A0P8YV07_9CLOT</name>